<accession>A0A8H3LNL5</accession>
<dbReference type="Proteomes" id="UP000615446">
    <property type="component" value="Unassembled WGS sequence"/>
</dbReference>
<reference evidence="2" key="1">
    <citation type="submission" date="2019-10" db="EMBL/GenBank/DDBJ databases">
        <title>Conservation and host-specific expression of non-tandemly repeated heterogenous ribosome RNA gene in arbuscular mycorrhizal fungi.</title>
        <authorList>
            <person name="Maeda T."/>
            <person name="Kobayashi Y."/>
            <person name="Nakagawa T."/>
            <person name="Ezawa T."/>
            <person name="Yamaguchi K."/>
            <person name="Bino T."/>
            <person name="Nishimoto Y."/>
            <person name="Shigenobu S."/>
            <person name="Kawaguchi M."/>
        </authorList>
    </citation>
    <scope>NUCLEOTIDE SEQUENCE</scope>
    <source>
        <strain evidence="2">HR1</strain>
    </source>
</reference>
<evidence type="ECO:0000313" key="2">
    <source>
        <dbReference type="EMBL" id="GES90264.1"/>
    </source>
</evidence>
<dbReference type="AlphaFoldDB" id="A0A8H3LNL5"/>
<name>A0A8H3LNL5_9GLOM</name>
<evidence type="ECO:0000259" key="1">
    <source>
        <dbReference type="Pfam" id="PF04218"/>
    </source>
</evidence>
<protein>
    <recommendedName>
        <fullName evidence="1">HTH psq-type domain-containing protein</fullName>
    </recommendedName>
</protein>
<organism evidence="2 3">
    <name type="scientific">Rhizophagus clarus</name>
    <dbReference type="NCBI Taxonomy" id="94130"/>
    <lineage>
        <taxon>Eukaryota</taxon>
        <taxon>Fungi</taxon>
        <taxon>Fungi incertae sedis</taxon>
        <taxon>Mucoromycota</taxon>
        <taxon>Glomeromycotina</taxon>
        <taxon>Glomeromycetes</taxon>
        <taxon>Glomerales</taxon>
        <taxon>Glomeraceae</taxon>
        <taxon>Rhizophagus</taxon>
    </lineage>
</organism>
<comment type="caution">
    <text evidence="2">The sequence shown here is derived from an EMBL/GenBank/DDBJ whole genome shotgun (WGS) entry which is preliminary data.</text>
</comment>
<dbReference type="GO" id="GO:0003677">
    <property type="term" value="F:DNA binding"/>
    <property type="evidence" value="ECO:0007669"/>
    <property type="project" value="InterPro"/>
</dbReference>
<dbReference type="Pfam" id="PF04218">
    <property type="entry name" value="CENP-B_N"/>
    <property type="match status" value="1"/>
</dbReference>
<dbReference type="EMBL" id="BLAL01000194">
    <property type="protein sequence ID" value="GES90264.1"/>
    <property type="molecule type" value="Genomic_DNA"/>
</dbReference>
<evidence type="ECO:0000313" key="3">
    <source>
        <dbReference type="Proteomes" id="UP000615446"/>
    </source>
</evidence>
<dbReference type="InterPro" id="IPR007889">
    <property type="entry name" value="HTH_Psq"/>
</dbReference>
<gene>
    <name evidence="2" type="ORF">RCL2_001712400</name>
</gene>
<proteinExistence type="predicted"/>
<feature type="domain" description="HTH psq-type" evidence="1">
    <location>
        <begin position="2"/>
        <end position="35"/>
    </location>
</feature>
<sequence>MYHENEHSKNKTAAKFNIQTNQLRNWISKKPQLLKVQPGDKCLNMEAKPKYPALETALLTCVKEKRKDQNAVMHIQYDYPLAYIGNMDEMSVSFDLPSNTTIDELDA</sequence>